<name>A0A2U1N5H1_ARTAN</name>
<keyword evidence="3" id="KW-1133">Transmembrane helix</keyword>
<evidence type="ECO:0000313" key="7">
    <source>
        <dbReference type="EMBL" id="PWA68760.1"/>
    </source>
</evidence>
<comment type="subcellular location">
    <subcellularLocation>
        <location evidence="1">Membrane</location>
        <topology evidence="1">Multi-pass membrane protein</topology>
    </subcellularLocation>
</comment>
<evidence type="ECO:0000259" key="6">
    <source>
        <dbReference type="Pfam" id="PF00916"/>
    </source>
</evidence>
<comment type="caution">
    <text evidence="7">The sequence shown here is derived from an EMBL/GenBank/DDBJ whole genome shotgun (WGS) entry which is preliminary data.</text>
</comment>
<dbReference type="AlphaFoldDB" id="A0A2U1N5H1"/>
<evidence type="ECO:0000256" key="5">
    <source>
        <dbReference type="SAM" id="MobiDB-lite"/>
    </source>
</evidence>
<feature type="region of interest" description="Disordered" evidence="5">
    <location>
        <begin position="216"/>
        <end position="236"/>
    </location>
</feature>
<accession>A0A2U1N5H1</accession>
<feature type="domain" description="SLC26A/SulP transporter" evidence="6">
    <location>
        <begin position="320"/>
        <end position="375"/>
    </location>
</feature>
<evidence type="ECO:0000313" key="8">
    <source>
        <dbReference type="Proteomes" id="UP000245207"/>
    </source>
</evidence>
<dbReference type="InterPro" id="IPR011547">
    <property type="entry name" value="SLC26A/SulP_dom"/>
</dbReference>
<proteinExistence type="predicted"/>
<feature type="compositionally biased region" description="Basic residues" evidence="5">
    <location>
        <begin position="220"/>
        <end position="236"/>
    </location>
</feature>
<dbReference type="OrthoDB" id="288203at2759"/>
<keyword evidence="8" id="KW-1185">Reference proteome</keyword>
<evidence type="ECO:0000256" key="4">
    <source>
        <dbReference type="ARBA" id="ARBA00023136"/>
    </source>
</evidence>
<evidence type="ECO:0000256" key="2">
    <source>
        <dbReference type="ARBA" id="ARBA00022692"/>
    </source>
</evidence>
<gene>
    <name evidence="7" type="ORF">CTI12_AA301640</name>
</gene>
<dbReference type="EMBL" id="PKPP01003570">
    <property type="protein sequence ID" value="PWA68760.1"/>
    <property type="molecule type" value="Genomic_DNA"/>
</dbReference>
<organism evidence="7 8">
    <name type="scientific">Artemisia annua</name>
    <name type="common">Sweet wormwood</name>
    <dbReference type="NCBI Taxonomy" id="35608"/>
    <lineage>
        <taxon>Eukaryota</taxon>
        <taxon>Viridiplantae</taxon>
        <taxon>Streptophyta</taxon>
        <taxon>Embryophyta</taxon>
        <taxon>Tracheophyta</taxon>
        <taxon>Spermatophyta</taxon>
        <taxon>Magnoliopsida</taxon>
        <taxon>eudicotyledons</taxon>
        <taxon>Gunneridae</taxon>
        <taxon>Pentapetalae</taxon>
        <taxon>asterids</taxon>
        <taxon>campanulids</taxon>
        <taxon>Asterales</taxon>
        <taxon>Asteraceae</taxon>
        <taxon>Asteroideae</taxon>
        <taxon>Anthemideae</taxon>
        <taxon>Artemisiinae</taxon>
        <taxon>Artemisia</taxon>
    </lineage>
</organism>
<evidence type="ECO:0000256" key="3">
    <source>
        <dbReference type="ARBA" id="ARBA00022989"/>
    </source>
</evidence>
<keyword evidence="2" id="KW-0812">Transmembrane</keyword>
<dbReference type="Pfam" id="PF00916">
    <property type="entry name" value="Sulfate_transp"/>
    <property type="match status" value="1"/>
</dbReference>
<dbReference type="GO" id="GO:0016020">
    <property type="term" value="C:membrane"/>
    <property type="evidence" value="ECO:0007669"/>
    <property type="project" value="UniProtKB-SubCell"/>
</dbReference>
<sequence>MVNINMWHLANDRLPSRFNLDAHGSDWHSVLCPLSVDTIEISQYLSVDYVVAKSLWSMVASWWGFNDYPKDLSRITVHPLPTITITNVATNQIMSFRSPVAASSAAIYSIYLRARNNNSRGIGRAKVQIDVIQRHNLRTINDHKMENARPLDINLQQVKPVSLDSSHYPSMPNASPVDAGNADVPQPEMATRGPAVTKQVEPVSLASTTNTALDSIKNSCLKRKKGRTRRRAKPNRLQRRMRKCLETLSHMKELEASDETISSLSGMADELNKEAKQERSTQKRYTVYNMCFSWNHQQGGRPTKLLNALLAIFVNDVALRTVITVFTGGAAVNIALEQLKWLFGIKDFTEKTDIVSTMHSVINSAHHGRAQQTIMNRFTVYKNDAFDAAIVGMLADPKVAGNYRLEQTTGFSWWKLFVRK</sequence>
<reference evidence="7 8" key="1">
    <citation type="journal article" date="2018" name="Mol. Plant">
        <title>The genome of Artemisia annua provides insight into the evolution of Asteraceae family and artemisinin biosynthesis.</title>
        <authorList>
            <person name="Shen Q."/>
            <person name="Zhang L."/>
            <person name="Liao Z."/>
            <person name="Wang S."/>
            <person name="Yan T."/>
            <person name="Shi P."/>
            <person name="Liu M."/>
            <person name="Fu X."/>
            <person name="Pan Q."/>
            <person name="Wang Y."/>
            <person name="Lv Z."/>
            <person name="Lu X."/>
            <person name="Zhang F."/>
            <person name="Jiang W."/>
            <person name="Ma Y."/>
            <person name="Chen M."/>
            <person name="Hao X."/>
            <person name="Li L."/>
            <person name="Tang Y."/>
            <person name="Lv G."/>
            <person name="Zhou Y."/>
            <person name="Sun X."/>
            <person name="Brodelius P.E."/>
            <person name="Rose J.K.C."/>
            <person name="Tang K."/>
        </authorList>
    </citation>
    <scope>NUCLEOTIDE SEQUENCE [LARGE SCALE GENOMIC DNA]</scope>
    <source>
        <strain evidence="8">cv. Huhao1</strain>
        <tissue evidence="7">Leaf</tissue>
    </source>
</reference>
<evidence type="ECO:0000256" key="1">
    <source>
        <dbReference type="ARBA" id="ARBA00004141"/>
    </source>
</evidence>
<dbReference type="STRING" id="35608.A0A2U1N5H1"/>
<keyword evidence="4" id="KW-0472">Membrane</keyword>
<dbReference type="Proteomes" id="UP000245207">
    <property type="component" value="Unassembled WGS sequence"/>
</dbReference>
<protein>
    <submittedName>
        <fullName evidence="7">High affinity sulfate transporter</fullName>
    </submittedName>
</protein>